<dbReference type="AlphaFoldDB" id="A0A318HE90"/>
<comment type="caution">
    <text evidence="3">The sequence shown here is derived from an EMBL/GenBank/DDBJ whole genome shotgun (WGS) entry which is preliminary data.</text>
</comment>
<dbReference type="Proteomes" id="UP000247781">
    <property type="component" value="Unassembled WGS sequence"/>
</dbReference>
<sequence>MRRLAIGSGTLGILAAATLGLAGVTSAAPLGGEDALDAVNQLRAQGYSVSVHVTNGPREVPLSECTVLNVSGLNGTNSEGKPLTPAELGTIDVDANCPEDDD</sequence>
<feature type="chain" id="PRO_5016330928" description="PASTA domain-containing protein" evidence="2">
    <location>
        <begin position="28"/>
        <end position="102"/>
    </location>
</feature>
<feature type="signal peptide" evidence="2">
    <location>
        <begin position="1"/>
        <end position="27"/>
    </location>
</feature>
<accession>A0A318HE90</accession>
<reference evidence="3 4" key="2">
    <citation type="submission" date="2018-06" db="EMBL/GenBank/DDBJ databases">
        <title>Sequencing of bacterial isolates from soil warming experiment in Harvard Forest, Massachusetts, USA.</title>
        <authorList>
            <person name="Deangelis K.PhD."/>
        </authorList>
    </citation>
    <scope>NUCLEOTIDE SEQUENCE [LARGE SCALE GENOMIC DNA]</scope>
    <source>
        <strain evidence="3 4">GAS496</strain>
    </source>
</reference>
<evidence type="ECO:0000256" key="2">
    <source>
        <dbReference type="SAM" id="SignalP"/>
    </source>
</evidence>
<proteinExistence type="predicted"/>
<dbReference type="OrthoDB" id="4633929at2"/>
<evidence type="ECO:0000313" key="4">
    <source>
        <dbReference type="Proteomes" id="UP000247781"/>
    </source>
</evidence>
<reference evidence="4" key="1">
    <citation type="submission" date="2018-05" db="EMBL/GenBank/DDBJ databases">
        <authorList>
            <person name="Deangelis K."/>
            <person name="Huntemann M."/>
            <person name="Clum A."/>
            <person name="Pillay M."/>
            <person name="Palaniappan K."/>
            <person name="Varghese N."/>
            <person name="Mikhailova N."/>
            <person name="Stamatis D."/>
            <person name="Reddy T."/>
            <person name="Daum C."/>
            <person name="Shapiro N."/>
            <person name="Ivanova N."/>
            <person name="Kyrpides N."/>
            <person name="Woyke T."/>
        </authorList>
    </citation>
    <scope>NUCLEOTIDE SEQUENCE [LARGE SCALE GENOMIC DNA]</scope>
    <source>
        <strain evidence="4">GAS496</strain>
    </source>
</reference>
<name>A0A318HE90_9MYCO</name>
<feature type="region of interest" description="Disordered" evidence="1">
    <location>
        <begin position="74"/>
        <end position="102"/>
    </location>
</feature>
<dbReference type="EMBL" id="QJJU01000012">
    <property type="protein sequence ID" value="PXX06880.1"/>
    <property type="molecule type" value="Genomic_DNA"/>
</dbReference>
<keyword evidence="2" id="KW-0732">Signal</keyword>
<evidence type="ECO:0008006" key="5">
    <source>
        <dbReference type="Google" id="ProtNLM"/>
    </source>
</evidence>
<dbReference type="RefSeq" id="WP_146221031.1">
    <property type="nucleotide sequence ID" value="NZ_QJJU01000012.1"/>
</dbReference>
<gene>
    <name evidence="3" type="ORF">C8E89_11290</name>
</gene>
<organism evidence="3 4">
    <name type="scientific">Mycolicibacterium moriokaense</name>
    <dbReference type="NCBI Taxonomy" id="39691"/>
    <lineage>
        <taxon>Bacteria</taxon>
        <taxon>Bacillati</taxon>
        <taxon>Actinomycetota</taxon>
        <taxon>Actinomycetes</taxon>
        <taxon>Mycobacteriales</taxon>
        <taxon>Mycobacteriaceae</taxon>
        <taxon>Mycolicibacterium</taxon>
    </lineage>
</organism>
<keyword evidence="4" id="KW-1185">Reference proteome</keyword>
<evidence type="ECO:0000313" key="3">
    <source>
        <dbReference type="EMBL" id="PXX06880.1"/>
    </source>
</evidence>
<protein>
    <recommendedName>
        <fullName evidence="5">PASTA domain-containing protein</fullName>
    </recommendedName>
</protein>
<evidence type="ECO:0000256" key="1">
    <source>
        <dbReference type="SAM" id="MobiDB-lite"/>
    </source>
</evidence>